<dbReference type="InterPro" id="IPR005901">
    <property type="entry name" value="GLPGLI"/>
</dbReference>
<evidence type="ECO:0008006" key="3">
    <source>
        <dbReference type="Google" id="ProtNLM"/>
    </source>
</evidence>
<accession>A0A077EQE3</accession>
<dbReference type="AlphaFoldDB" id="A0A077EQE3"/>
<protein>
    <recommendedName>
        <fullName evidence="3">GLPGLI family protein</fullName>
    </recommendedName>
</protein>
<dbReference type="HOGENOM" id="CLU_066214_0_1_10"/>
<dbReference type="KEGG" id="eao:BD94_3935"/>
<dbReference type="EMBL" id="CP007547">
    <property type="protein sequence ID" value="AIL47710.1"/>
    <property type="molecule type" value="Genomic_DNA"/>
</dbReference>
<proteinExistence type="predicted"/>
<dbReference type="STRING" id="1338011.BD94_3935"/>
<dbReference type="Proteomes" id="UP000028933">
    <property type="component" value="Chromosome"/>
</dbReference>
<gene>
    <name evidence="1" type="ORF">BD94_3935</name>
</gene>
<dbReference type="NCBIfam" id="TIGR01200">
    <property type="entry name" value="GLPGLI"/>
    <property type="match status" value="1"/>
</dbReference>
<dbReference type="eggNOG" id="ENOG5032U74">
    <property type="taxonomic scope" value="Bacteria"/>
</dbReference>
<dbReference type="GeneID" id="56684957"/>
<organism evidence="1 2">
    <name type="scientific">Elizabethkingia anophelis NUHP1</name>
    <dbReference type="NCBI Taxonomy" id="1338011"/>
    <lineage>
        <taxon>Bacteria</taxon>
        <taxon>Pseudomonadati</taxon>
        <taxon>Bacteroidota</taxon>
        <taxon>Flavobacteriia</taxon>
        <taxon>Flavobacteriales</taxon>
        <taxon>Weeksellaceae</taxon>
        <taxon>Elizabethkingia</taxon>
    </lineage>
</organism>
<reference evidence="1" key="2">
    <citation type="journal article" date="2015" name="Genome Biol. Evol.">
        <title>Complete Genome Sequence and Transcriptomic Analysis of the Novel Pathogen Elizabethkingia anophelis in Response to Oxidative Stress.</title>
        <authorList>
            <person name="Li Y."/>
            <person name="Liu Y."/>
            <person name="Chew S.C."/>
            <person name="Tay M."/>
            <person name="Salido M.M."/>
            <person name="Teo J."/>
            <person name="Lauro F.M."/>
            <person name="Givskov M."/>
            <person name="Yang L."/>
        </authorList>
    </citation>
    <scope>NUCLEOTIDE SEQUENCE</scope>
    <source>
        <strain evidence="1">NUHP1</strain>
    </source>
</reference>
<evidence type="ECO:0000313" key="1">
    <source>
        <dbReference type="EMBL" id="AIL47710.1"/>
    </source>
</evidence>
<dbReference type="RefSeq" id="WP_009086733.1">
    <property type="nucleotide sequence ID" value="NZ_CP007547.1"/>
</dbReference>
<reference evidence="1" key="1">
    <citation type="journal article" date="2013" name="Lancet">
        <title>First case of E anophelis outbreak in an intensive-care unit.</title>
        <authorList>
            <person name="Teo J."/>
            <person name="Tan S.Y."/>
            <person name="Tay M."/>
            <person name="Ding Y."/>
            <person name="Kjelleberg S."/>
            <person name="Givskov M."/>
            <person name="Lin R.T."/>
            <person name="Yang L."/>
        </authorList>
    </citation>
    <scope>NUCLEOTIDE SEQUENCE [LARGE SCALE GENOMIC DNA]</scope>
    <source>
        <strain evidence="1">NUHP1</strain>
    </source>
</reference>
<dbReference type="Pfam" id="PF09697">
    <property type="entry name" value="Porph_ging"/>
    <property type="match status" value="1"/>
</dbReference>
<sequence>MKKIYVLLFISMAFVLSAQNYRAIYELKFKPNKDKDSVITDYYALDLFPKLEKTSFYNHSYYKNDSIMNALSEKSEREGGVNIDLNSLPKAKYPLVYIKENGKKYSFKTIDGDSYKFSDEIKMTWKVLKESKKIKNWNCQKAETEYSGRKWTAWFTTDLLFPEGPYKFSGLPGLIVEISDEKNDFHFALEAIYKNAEKVYLPSAYEKSIVVDKSKYEKALSNYIKDPGVKLRQGTMVDESGNQFQIAGGFSKDFIDQAVAERRKKMKEFNNLLD</sequence>
<evidence type="ECO:0000313" key="2">
    <source>
        <dbReference type="Proteomes" id="UP000028933"/>
    </source>
</evidence>
<name>A0A077EQE3_9FLAO</name>